<dbReference type="RefSeq" id="WP_233393234.1">
    <property type="nucleotide sequence ID" value="NZ_JAJTWT010000006.1"/>
</dbReference>
<evidence type="ECO:0000259" key="1">
    <source>
        <dbReference type="PROSITE" id="PS50887"/>
    </source>
</evidence>
<dbReference type="NCBIfam" id="TIGR00254">
    <property type="entry name" value="GGDEF"/>
    <property type="match status" value="1"/>
</dbReference>
<feature type="domain" description="GGDEF" evidence="1">
    <location>
        <begin position="203"/>
        <end position="331"/>
    </location>
</feature>
<dbReference type="InterPro" id="IPR052163">
    <property type="entry name" value="DGC-Regulatory_Protein"/>
</dbReference>
<dbReference type="SUPFAM" id="SSF55781">
    <property type="entry name" value="GAF domain-like"/>
    <property type="match status" value="1"/>
</dbReference>
<proteinExistence type="predicted"/>
<accession>A0ABS8XJQ3</accession>
<dbReference type="Gene3D" id="3.30.450.40">
    <property type="match status" value="1"/>
</dbReference>
<dbReference type="CDD" id="cd01949">
    <property type="entry name" value="GGDEF"/>
    <property type="match status" value="1"/>
</dbReference>
<organism evidence="2 3">
    <name type="scientific">Pelomonas caseinilytica</name>
    <dbReference type="NCBI Taxonomy" id="2906763"/>
    <lineage>
        <taxon>Bacteria</taxon>
        <taxon>Pseudomonadati</taxon>
        <taxon>Pseudomonadota</taxon>
        <taxon>Betaproteobacteria</taxon>
        <taxon>Burkholderiales</taxon>
        <taxon>Sphaerotilaceae</taxon>
        <taxon>Roseateles</taxon>
    </lineage>
</organism>
<keyword evidence="3" id="KW-1185">Reference proteome</keyword>
<dbReference type="PANTHER" id="PTHR46663">
    <property type="entry name" value="DIGUANYLATE CYCLASE DGCT-RELATED"/>
    <property type="match status" value="1"/>
</dbReference>
<dbReference type="InterPro" id="IPR043128">
    <property type="entry name" value="Rev_trsase/Diguanyl_cyclase"/>
</dbReference>
<dbReference type="InterPro" id="IPR003018">
    <property type="entry name" value="GAF"/>
</dbReference>
<protein>
    <submittedName>
        <fullName evidence="2">Sensor domain-containing diguanylate cyclase</fullName>
    </submittedName>
</protein>
<dbReference type="Gene3D" id="3.30.70.270">
    <property type="match status" value="1"/>
</dbReference>
<dbReference type="SUPFAM" id="SSF55073">
    <property type="entry name" value="Nucleotide cyclase"/>
    <property type="match status" value="1"/>
</dbReference>
<dbReference type="InterPro" id="IPR000160">
    <property type="entry name" value="GGDEF_dom"/>
</dbReference>
<comment type="caution">
    <text evidence="2">The sequence shown here is derived from an EMBL/GenBank/DDBJ whole genome shotgun (WGS) entry which is preliminary data.</text>
</comment>
<evidence type="ECO:0000313" key="2">
    <source>
        <dbReference type="EMBL" id="MCE4538784.1"/>
    </source>
</evidence>
<dbReference type="Pfam" id="PF00990">
    <property type="entry name" value="GGDEF"/>
    <property type="match status" value="1"/>
</dbReference>
<dbReference type="Proteomes" id="UP001201463">
    <property type="component" value="Unassembled WGS sequence"/>
</dbReference>
<dbReference type="InterPro" id="IPR029787">
    <property type="entry name" value="Nucleotide_cyclase"/>
</dbReference>
<reference evidence="2 3" key="1">
    <citation type="submission" date="2021-12" db="EMBL/GenBank/DDBJ databases">
        <title>Genome seq of p7.</title>
        <authorList>
            <person name="Seo T."/>
        </authorList>
    </citation>
    <scope>NUCLEOTIDE SEQUENCE [LARGE SCALE GENOMIC DNA]</scope>
    <source>
        <strain evidence="2 3">P7</strain>
    </source>
</reference>
<dbReference type="Pfam" id="PF13185">
    <property type="entry name" value="GAF_2"/>
    <property type="match status" value="1"/>
</dbReference>
<dbReference type="SMART" id="SM00267">
    <property type="entry name" value="GGDEF"/>
    <property type="match status" value="1"/>
</dbReference>
<dbReference type="InterPro" id="IPR029016">
    <property type="entry name" value="GAF-like_dom_sf"/>
</dbReference>
<evidence type="ECO:0000313" key="3">
    <source>
        <dbReference type="Proteomes" id="UP001201463"/>
    </source>
</evidence>
<dbReference type="PROSITE" id="PS50887">
    <property type="entry name" value="GGDEF"/>
    <property type="match status" value="1"/>
</dbReference>
<dbReference type="SMART" id="SM00065">
    <property type="entry name" value="GAF"/>
    <property type="match status" value="1"/>
</dbReference>
<dbReference type="EMBL" id="JAJTWT010000006">
    <property type="protein sequence ID" value="MCE4538784.1"/>
    <property type="molecule type" value="Genomic_DNA"/>
</dbReference>
<sequence>MPSRDQLLEVIAIQTEVAGLGLDLDLGRLLHLVAQRTLHLVQADGAAVEMSEGDEMVYRATAGIAEGALGLRLKRDQSLSGLCVAQGQALRCDDALTDPRTDHAACERLGLRSMVVVPLRHHGVTVGVLKAMSTRKAHFSDAQMTLLGLLSDLVAAATYFATSYSPSELFHKATHDGLTDLPNRSLFLDRLHASLAQARRDGQPLAVVMLDLDGLKPINDHFGHRAGDAALREFARRLLGVLRQSDTAARLGGDEFAVLLPLTAEGGPEATMRRLAERLNGRFDFEGHELLVGASMGAACFPQDGDEVSRLIELADQRMYVHKRRPQAAAA</sequence>
<dbReference type="PANTHER" id="PTHR46663:SF3">
    <property type="entry name" value="SLL0267 PROTEIN"/>
    <property type="match status" value="1"/>
</dbReference>
<name>A0ABS8XJQ3_9BURK</name>
<gene>
    <name evidence="2" type="ORF">LXT12_16140</name>
</gene>